<dbReference type="PROSITE" id="PS51257">
    <property type="entry name" value="PROKAR_LIPOPROTEIN"/>
    <property type="match status" value="1"/>
</dbReference>
<feature type="signal peptide" evidence="1">
    <location>
        <begin position="1"/>
        <end position="27"/>
    </location>
</feature>
<comment type="caution">
    <text evidence="2">The sequence shown here is derived from an EMBL/GenBank/DDBJ whole genome shotgun (WGS) entry which is preliminary data.</text>
</comment>
<evidence type="ECO:0000313" key="3">
    <source>
        <dbReference type="Proteomes" id="UP000293852"/>
    </source>
</evidence>
<dbReference type="AlphaFoldDB" id="A0A4Q7M2S2"/>
<evidence type="ECO:0008006" key="4">
    <source>
        <dbReference type="Google" id="ProtNLM"/>
    </source>
</evidence>
<sequence>MVRRTITTLTTLVGALAAALAVAGGCAATGPGEACVDWVTFDTPAAAAQGHLVVRGDVVGPAGSTTAFGVRAQRWELDVQAVLAGDGAEPGERITVTSTPVTCDGSGERYPGGDPLDTDQTVVVILQRSPADASVGEPGGLRTVTPFDGVVPPAADGGLPDAWPAGHRP</sequence>
<protein>
    <recommendedName>
        <fullName evidence="4">Lipoprotein</fullName>
    </recommendedName>
</protein>
<keyword evidence="3" id="KW-1185">Reference proteome</keyword>
<dbReference type="OrthoDB" id="4937256at2"/>
<keyword evidence="1" id="KW-0732">Signal</keyword>
<gene>
    <name evidence="2" type="ORF">EV386_1182</name>
</gene>
<evidence type="ECO:0000313" key="2">
    <source>
        <dbReference type="EMBL" id="RZS60902.1"/>
    </source>
</evidence>
<proteinExistence type="predicted"/>
<evidence type="ECO:0000256" key="1">
    <source>
        <dbReference type="SAM" id="SignalP"/>
    </source>
</evidence>
<name>A0A4Q7M2S2_9MICO</name>
<reference evidence="2 3" key="1">
    <citation type="submission" date="2019-02" db="EMBL/GenBank/DDBJ databases">
        <title>Sequencing the genomes of 1000 actinobacteria strains.</title>
        <authorList>
            <person name="Klenk H.-P."/>
        </authorList>
    </citation>
    <scope>NUCLEOTIDE SEQUENCE [LARGE SCALE GENOMIC DNA]</scope>
    <source>
        <strain evidence="2 3">DSM 16932</strain>
    </source>
</reference>
<dbReference type="EMBL" id="SGWX01000001">
    <property type="protein sequence ID" value="RZS60902.1"/>
    <property type="molecule type" value="Genomic_DNA"/>
</dbReference>
<dbReference type="Proteomes" id="UP000293852">
    <property type="component" value="Unassembled WGS sequence"/>
</dbReference>
<organism evidence="2 3">
    <name type="scientific">Xylanimonas ulmi</name>
    <dbReference type="NCBI Taxonomy" id="228973"/>
    <lineage>
        <taxon>Bacteria</taxon>
        <taxon>Bacillati</taxon>
        <taxon>Actinomycetota</taxon>
        <taxon>Actinomycetes</taxon>
        <taxon>Micrococcales</taxon>
        <taxon>Promicromonosporaceae</taxon>
        <taxon>Xylanimonas</taxon>
    </lineage>
</organism>
<feature type="chain" id="PRO_5020803233" description="Lipoprotein" evidence="1">
    <location>
        <begin position="28"/>
        <end position="169"/>
    </location>
</feature>
<dbReference type="RefSeq" id="WP_130413176.1">
    <property type="nucleotide sequence ID" value="NZ_SGWX01000001.1"/>
</dbReference>
<accession>A0A4Q7M2S2</accession>